<dbReference type="AlphaFoldDB" id="A0A837I801"/>
<keyword evidence="1" id="KW-0812">Transmembrane</keyword>
<dbReference type="EMBL" id="LCHP01000004">
    <property type="protein sequence ID" value="KKT36939.1"/>
    <property type="molecule type" value="Genomic_DNA"/>
</dbReference>
<keyword evidence="1" id="KW-1133">Transmembrane helix</keyword>
<accession>A0A837I801</accession>
<evidence type="ECO:0000256" key="1">
    <source>
        <dbReference type="SAM" id="Phobius"/>
    </source>
</evidence>
<gene>
    <name evidence="2" type="ORF">UW25_C0004G0267</name>
</gene>
<dbReference type="Pfam" id="PF18895">
    <property type="entry name" value="T4SS_pilin"/>
    <property type="match status" value="1"/>
</dbReference>
<dbReference type="Proteomes" id="UP000033815">
    <property type="component" value="Unassembled WGS sequence"/>
</dbReference>
<reference evidence="2 3" key="1">
    <citation type="journal article" date="2015" name="Nature">
        <title>rRNA introns, odd ribosomes, and small enigmatic genomes across a large radiation of phyla.</title>
        <authorList>
            <person name="Brown C.T."/>
            <person name="Hug L.A."/>
            <person name="Thomas B.C."/>
            <person name="Sharon I."/>
            <person name="Castelle C.J."/>
            <person name="Singh A."/>
            <person name="Wilkins M.J."/>
            <person name="Williams K.H."/>
            <person name="Banfield J.F."/>
        </authorList>
    </citation>
    <scope>NUCLEOTIDE SEQUENCE [LARGE SCALE GENOMIC DNA]</scope>
</reference>
<feature type="transmembrane region" description="Helical" evidence="1">
    <location>
        <begin position="94"/>
        <end position="111"/>
    </location>
</feature>
<evidence type="ECO:0000313" key="2">
    <source>
        <dbReference type="EMBL" id="KKT36939.1"/>
    </source>
</evidence>
<proteinExistence type="predicted"/>
<sequence>MKYFLPILVSLIITLGLGAVVTHAQNYVPLAPLPIGTGGTVPSTYNLSSYLSGMIKLLIALGGALAVLFAIIGGVQYVVAGISPDAKSGAKERVTMALIGLAIILTSYLLLNSINPKLVQFNLALEPVTPKALETFKAVGTWGDDTAIRNVLLSQDIKINKQNCSMVGQQGCTSVLGLSGQAQVGLQTLAQNCSKSETGFFGNKCDVTITGGTEYWLHKSHTNGRTVDLSQGGAGGILNSYIKRGGAVPITNCGVKSDPHYQPDGASGGIYVDEPNRDSDGNVTSGRHWHVCY</sequence>
<protein>
    <submittedName>
        <fullName evidence="2">Uncharacterized protein</fullName>
    </submittedName>
</protein>
<dbReference type="InterPro" id="IPR043993">
    <property type="entry name" value="T4SS_pilin"/>
</dbReference>
<comment type="caution">
    <text evidence="2">The sequence shown here is derived from an EMBL/GenBank/DDBJ whole genome shotgun (WGS) entry which is preliminary data.</text>
</comment>
<name>A0A837I801_9BACT</name>
<feature type="transmembrane region" description="Helical" evidence="1">
    <location>
        <begin position="57"/>
        <end position="82"/>
    </location>
</feature>
<organism evidence="2 3">
    <name type="scientific">Candidatus Nomurabacteria bacterium GW2011_GWB1_44_12</name>
    <dbReference type="NCBI Taxonomy" id="1618748"/>
    <lineage>
        <taxon>Bacteria</taxon>
        <taxon>Candidatus Nomuraibacteriota</taxon>
    </lineage>
</organism>
<evidence type="ECO:0000313" key="3">
    <source>
        <dbReference type="Proteomes" id="UP000033815"/>
    </source>
</evidence>
<keyword evidence="1" id="KW-0472">Membrane</keyword>